<reference evidence="3 5" key="3">
    <citation type="submission" date="2018-07" db="EMBL/GenBank/DDBJ databases">
        <title>Genomic and Epidemiologic Investigation of an Indolent Hospital Outbreak.</title>
        <authorList>
            <person name="Johnson R.C."/>
            <person name="Deming C."/>
            <person name="Conlan S."/>
            <person name="Zellmer C.J."/>
            <person name="Michelin A.V."/>
            <person name="Lee-Lin S."/>
            <person name="Thomas P.J."/>
            <person name="Park M."/>
            <person name="Weingarten R.A."/>
            <person name="Less J."/>
            <person name="Dekker J.P."/>
            <person name="Frank K.M."/>
            <person name="Musser K.A."/>
            <person name="Mcquiston J.R."/>
            <person name="Henderson D.K."/>
            <person name="Lau A.F."/>
            <person name="Palmore T.N."/>
            <person name="Segre J.A."/>
        </authorList>
    </citation>
    <scope>NUCLEOTIDE SEQUENCE [LARGE SCALE GENOMIC DNA]</scope>
    <source>
        <strain evidence="3 5">SK-NIH.Env10_0317</strain>
    </source>
</reference>
<dbReference type="STRING" id="93064.BRX40_13710"/>
<feature type="region of interest" description="Disordered" evidence="1">
    <location>
        <begin position="141"/>
        <end position="162"/>
    </location>
</feature>
<reference evidence="4" key="2">
    <citation type="submission" date="2016-12" db="EMBL/GenBank/DDBJ databases">
        <title>Whole genome sequencing of Sphingomonas sp. ABOJV.</title>
        <authorList>
            <person name="Conlan S."/>
            <person name="Thomas P.J."/>
            <person name="Mullikin J."/>
            <person name="Palmore T.N."/>
            <person name="Frank K.M."/>
            <person name="Segre J.A."/>
        </authorList>
    </citation>
    <scope>NUCLEOTIDE SEQUENCE [LARGE SCALE GENOMIC DNA]</scope>
    <source>
        <strain evidence="4">ABOJV</strain>
    </source>
</reference>
<sequence>MPNDLPSPGTYLRMRREAQGLSLDDVAGLFHTQPPVSLASRADLLRSIEADLTPIDDDVVMPLIVAAENGSYRFDPLVLIRLVDLHAGSKVRFALPRLCDKCACSEQDACVTRSPGRFPEACGWIGANRCSACGPDDGDCGEAVPPPANEPVNDVQSGSVAA</sequence>
<accession>A0A1L6JBS9</accession>
<dbReference type="EMBL" id="QQWO01000026">
    <property type="protein sequence ID" value="RSU99153.1"/>
    <property type="molecule type" value="Genomic_DNA"/>
</dbReference>
<dbReference type="Proteomes" id="UP000185161">
    <property type="component" value="Chromosome"/>
</dbReference>
<name>A0A1L6JBS9_9SPHN</name>
<keyword evidence="4" id="KW-1185">Reference proteome</keyword>
<evidence type="ECO:0000313" key="5">
    <source>
        <dbReference type="Proteomes" id="UP000286681"/>
    </source>
</evidence>
<dbReference type="AlphaFoldDB" id="A0A1L6JBS9"/>
<gene>
    <name evidence="2" type="ORF">BRX40_13710</name>
    <name evidence="3" type="ORF">CA257_21110</name>
</gene>
<evidence type="ECO:0000313" key="2">
    <source>
        <dbReference type="EMBL" id="APR53343.1"/>
    </source>
</evidence>
<proteinExistence type="predicted"/>
<evidence type="ECO:0000313" key="3">
    <source>
        <dbReference type="EMBL" id="RSU99153.1"/>
    </source>
</evidence>
<evidence type="ECO:0000256" key="1">
    <source>
        <dbReference type="SAM" id="MobiDB-lite"/>
    </source>
</evidence>
<protein>
    <submittedName>
        <fullName evidence="3">XRE family transcriptional regulator</fullName>
    </submittedName>
</protein>
<dbReference type="EMBL" id="CP018820">
    <property type="protein sequence ID" value="APR53343.1"/>
    <property type="molecule type" value="Genomic_DNA"/>
</dbReference>
<dbReference type="RefSeq" id="WP_075151981.1">
    <property type="nucleotide sequence ID" value="NZ_CP018820.1"/>
</dbReference>
<dbReference type="Proteomes" id="UP000286681">
    <property type="component" value="Unassembled WGS sequence"/>
</dbReference>
<dbReference type="GeneID" id="44133621"/>
<evidence type="ECO:0000313" key="4">
    <source>
        <dbReference type="Proteomes" id="UP000185161"/>
    </source>
</evidence>
<dbReference type="OrthoDB" id="7563194at2"/>
<dbReference type="KEGG" id="skr:BRX40_13710"/>
<organism evidence="2 4">
    <name type="scientific">Sphingomonas koreensis</name>
    <dbReference type="NCBI Taxonomy" id="93064"/>
    <lineage>
        <taxon>Bacteria</taxon>
        <taxon>Pseudomonadati</taxon>
        <taxon>Pseudomonadota</taxon>
        <taxon>Alphaproteobacteria</taxon>
        <taxon>Sphingomonadales</taxon>
        <taxon>Sphingomonadaceae</taxon>
        <taxon>Sphingomonas</taxon>
    </lineage>
</organism>
<reference evidence="2" key="1">
    <citation type="submission" date="2016-12" db="EMBL/GenBank/DDBJ databases">
        <title>Whole genome sequencing of Sphingomonas koreensis.</title>
        <authorList>
            <person name="Conlan S."/>
            <person name="Thomas P.J."/>
            <person name="Mullikin J."/>
            <person name="Palmore T.N."/>
            <person name="Frank K.M."/>
            <person name="Segre J.A."/>
        </authorList>
    </citation>
    <scope>NUCLEOTIDE SEQUENCE</scope>
    <source>
        <strain evidence="2">ABOJV</strain>
    </source>
</reference>